<gene>
    <name evidence="3" type="ORF">AAL_07728</name>
</gene>
<feature type="compositionally biased region" description="Polar residues" evidence="1">
    <location>
        <begin position="1803"/>
        <end position="1826"/>
    </location>
</feature>
<feature type="compositionally biased region" description="Low complexity" evidence="1">
    <location>
        <begin position="1767"/>
        <end position="1801"/>
    </location>
</feature>
<feature type="region of interest" description="Disordered" evidence="1">
    <location>
        <begin position="283"/>
        <end position="322"/>
    </location>
</feature>
<feature type="compositionally biased region" description="Polar residues" evidence="1">
    <location>
        <begin position="1755"/>
        <end position="1766"/>
    </location>
</feature>
<feature type="compositionally biased region" description="Basic and acidic residues" evidence="1">
    <location>
        <begin position="216"/>
        <end position="227"/>
    </location>
</feature>
<feature type="compositionally biased region" description="Low complexity" evidence="1">
    <location>
        <begin position="2284"/>
        <end position="2307"/>
    </location>
</feature>
<reference evidence="3 4" key="1">
    <citation type="journal article" date="2016" name="Genome Biol. Evol.">
        <title>Divergent and convergent evolution of fungal pathogenicity.</title>
        <authorList>
            <person name="Shang Y."/>
            <person name="Xiao G."/>
            <person name="Zheng P."/>
            <person name="Cen K."/>
            <person name="Zhan S."/>
            <person name="Wang C."/>
        </authorList>
    </citation>
    <scope>NUCLEOTIDE SEQUENCE [LARGE SCALE GENOMIC DNA]</scope>
    <source>
        <strain evidence="3 4">RCEF 2490</strain>
    </source>
</reference>
<feature type="compositionally biased region" description="Polar residues" evidence="1">
    <location>
        <begin position="2122"/>
        <end position="2171"/>
    </location>
</feature>
<feature type="compositionally biased region" description="Gly residues" evidence="1">
    <location>
        <begin position="2366"/>
        <end position="2376"/>
    </location>
</feature>
<feature type="compositionally biased region" description="Polar residues" evidence="1">
    <location>
        <begin position="2179"/>
        <end position="2192"/>
    </location>
</feature>
<feature type="compositionally biased region" description="Polar residues" evidence="1">
    <location>
        <begin position="907"/>
        <end position="948"/>
    </location>
</feature>
<feature type="region of interest" description="Disordered" evidence="1">
    <location>
        <begin position="1501"/>
        <end position="2579"/>
    </location>
</feature>
<feature type="compositionally biased region" description="Low complexity" evidence="1">
    <location>
        <begin position="872"/>
        <end position="882"/>
    </location>
</feature>
<feature type="compositionally biased region" description="Polar residues" evidence="1">
    <location>
        <begin position="2404"/>
        <end position="2428"/>
    </location>
</feature>
<feature type="compositionally biased region" description="Polar residues" evidence="1">
    <location>
        <begin position="1703"/>
        <end position="1718"/>
    </location>
</feature>
<feature type="region of interest" description="Disordered" evidence="1">
    <location>
        <begin position="1360"/>
        <end position="1392"/>
    </location>
</feature>
<feature type="compositionally biased region" description="Low complexity" evidence="1">
    <location>
        <begin position="2193"/>
        <end position="2232"/>
    </location>
</feature>
<sequence length="2579" mass="253132">MKPGFIPLLVSCLAEWTLAAPTRRADISNKRNETLQLSTKGVDKRNVDLSKLAAGNVPNLGGNIAVNPNEDPSELLSILASYFGRGKGKTASGLSSGSGYNIADFLESLDSTQIDPKSGGSSSLVGLGEIGGSLSNNDDNAAAKTFDSLTAYRGPQLEGSDGIAGASGLSGKTDPNADFDPQDLLGYLPVSLDGETLGSDALSGDVYQGHSYTGLKGDESDSTRMEGHGFIGANSQPIGSSGASGGLGQADYSGHGFLGSSLGSPAEASGHANIEVNGLNGLSSTSLSGSRQGGPSTGNFAGTFNGQGSSGPLDSANGHGGVIVTRPANGNLNGGLSGAALPDVSQISSNPAEASSTSVSNSRALLLLLNLLKGYGRGKALPGSIPGSAGVLPGVPVIVTPGTATGGNVNPLVGSFGGDLSQMTNEEAAQLIFGLLGFAGKDGNETTNSFAGIVGGSVVPVNTVNNGNTGLGGAQDASGQSSSSLDTSGIVSGGITGSGITGSSAIVPGQSSGTLSPTEGTSSSQFALLQIFISLLEKSGLTREEALTAVLGSLKGDSGSASINPLGNSATGNGAESNSAPGNNIIQAGGNNAAKGGTQRPYVASSTGSNQGSQQNLPFAETSTVHVVESNGNPFDDELTSTVYSGGMDIVSPSGTRTAVSSYYQTTYFNQGTPVNTISKPTGGISEGGSVIFLNPSESSQQTTKADGNVSIQTIKTDESRTTTLSGVYVDGTGVSRGGSNDTPSLNPTQSLSESQSMPRIATFSTEIQTQGPNRGVTRPGQSSPTDISSPQRGVAKGTDTASNGRPDENSTTTLNESGNETPSTYSDLRITTQISGATTYESQSSPMTVDNPQDGNARPTGIGSSRVTTKLLSSELMSSSSDIEQTPNPTLSTNNGQSPAGIPQAGMTTVSNVGSAMDTAQNSAPNSPAGQNLGLSENDNTSSQPQGNVPLEGPNNPSSAIATRSSDQTIITSQIYNSGNTKSGRNPVNGQETALGDMSEANPTRSTRGSMVVGLAESSSQVVVQQSTERTGPDMIITQSFGRSSSTNPTEGSVDGNVGPSQPAGQPATMREAPSVASFQNTDGSTSVVASGGPTQVSGQQSTISYVTGAPFPQGTYSSRGTAPVATTLISSGSPSKLGIQGGTTNIAQGVSPTQSTGSSSTTVPIENPMNDSGSPQLPGINSAPEGSFTQSSSGGSSSTQTQSRGVPGVNPSQASLQQVSMGTTLALNPTKTSDDTSGTVSTGTRETSPGNNPENSASSIPDSSLESNPENTSLVSNNGLQSTISGQRPGTNSPKTVYPALTANENSDVAPHQTPKGNSGSSSMSSPGSIIESVTTRDSQDGEQQVSTGMVISVRTTQSFGQSSGTIATQRPGVSAASTPGNDNQSPESGQSVVANAIYNVQSSQSSPGYSDAVTTQSPGALSSGSVPGSTNFDNNRPSNSSPGNNNPGSNSPENNSPGNNSPSNNSPSESVIYYTERPSQGGSLPIVTSSIVDIRPDQSSAGVSTVPTTQVSETASGSSGSSNQPNNGVERPPQAAGQQARMTTTTSVAPTQSSNDDLAATSTQTSKNGSSNTSSNEVSANNPGNSPDNSENTVVKPSQVSSQRAGTTSAFNVSPTQSLGESSGGTPINSPGTDGNRFTSVASGNNSPVSSMNPAEGNARQGGTNTSFTMGTSSFEEVSTATPTNNPGNNAGTNSGGRSQGSTIAENSNGPSQSIPEGMGVTGVSSTSPTQGPDVSSETGETASPAAIGENGVQSPGAQQPGTSIASVQSSSLGSGASSGTSQTVISNSSGSSSKIGSRPTATNNPTVNAPQSPGESNNPSQNGGSGESSDADDNIPQGSNSLSGESSTRSTVQTVLPMETTNTSGNSNSDTQLPGSGQQIASDVVTNVASTQRPIETSNPTQLAGSNGNSNVSSQQEEMGASPTRSVIESTNPAQTTSLIVSNNGDQPQESATKAVTSSLPVINPAQISSKDSTSIQSGSPTGPSSALQSHSTTSGSSASMSEVPGSSPAANGSAQNTNPESSDEQSSANMASQSAGTGGVSVNPSGSSNGHTEGASPTENGISQIGPQSAGSTGVVSLSKAGGTSTTTAQANNQDSGNNGQPSIVSGQIRGSETVKTDLQTSSATIISNTPVQRAGSDSQFQTEVLTTRGAQPTVTGQSVEVSTEFSVGKIESPGTTSLGQQVPTNGVSSSLSSVSPISSSQISSSQISNSPSRVFPSSLSLSNSISRETEAPVSRATSSQVGPLSSIPQNEQSGQMSSAATGTPTSSAAPSENSGNQSTVSSEGGSSNSGGSSVNGMTSSEGGSGGGSSSSLGSSSSNSSGGGSGGGAGGSNSVNGMTSSGVGSGGGSSSSSGSSSSTSSGGGSGGGAGGSSQNQGLSQSSSNSGASNGSFSASGTSKNNTLTNGQANEQQSGGSKSMMSLTGAQGGGSISGGISSALSGILPAQSTSSSTGPTSTSSSTGQSTGSGSGFSETTGSGSNGGSGSGGGVSGGTGSGFSGGSGSGSSSSSSQSSFSGSQGSASGYESSSSGTGASHNGSGTGSLSGSGSGGGSSSESRFMGKVDSGVDICPCASI</sequence>
<feature type="signal peptide" evidence="2">
    <location>
        <begin position="1"/>
        <end position="19"/>
    </location>
</feature>
<feature type="compositionally biased region" description="Low complexity" evidence="1">
    <location>
        <begin position="2509"/>
        <end position="2542"/>
    </location>
</feature>
<feature type="compositionally biased region" description="Polar residues" evidence="1">
    <location>
        <begin position="1078"/>
        <end position="1101"/>
    </location>
</feature>
<keyword evidence="4" id="KW-1185">Reference proteome</keyword>
<evidence type="ECO:0000256" key="1">
    <source>
        <dbReference type="SAM" id="MobiDB-lite"/>
    </source>
</evidence>
<feature type="region of interest" description="Disordered" evidence="1">
    <location>
        <begin position="1406"/>
        <end position="1488"/>
    </location>
</feature>
<feature type="compositionally biased region" description="Low complexity" evidence="1">
    <location>
        <begin position="2315"/>
        <end position="2325"/>
    </location>
</feature>
<feature type="region of interest" description="Disordered" evidence="1">
    <location>
        <begin position="162"/>
        <end position="182"/>
    </location>
</feature>
<accession>A0A167WYM2</accession>
<feature type="compositionally biased region" description="Polar residues" evidence="1">
    <location>
        <begin position="2060"/>
        <end position="2116"/>
    </location>
</feature>
<feature type="compositionally biased region" description="Low complexity" evidence="1">
    <location>
        <begin position="1989"/>
        <end position="2006"/>
    </location>
</feature>
<feature type="compositionally biased region" description="Low complexity" evidence="1">
    <location>
        <begin position="2438"/>
        <end position="2482"/>
    </location>
</feature>
<dbReference type="Proteomes" id="UP000078544">
    <property type="component" value="Unassembled WGS sequence"/>
</dbReference>
<feature type="compositionally biased region" description="Polar residues" evidence="1">
    <location>
        <begin position="800"/>
        <end position="855"/>
    </location>
</feature>
<feature type="compositionally biased region" description="Polar residues" evidence="1">
    <location>
        <begin position="738"/>
        <end position="773"/>
    </location>
</feature>
<feature type="compositionally biased region" description="Low complexity" evidence="1">
    <location>
        <begin position="1564"/>
        <end position="1579"/>
    </location>
</feature>
<feature type="compositionally biased region" description="Polar residues" evidence="1">
    <location>
        <begin position="780"/>
        <end position="792"/>
    </location>
</feature>
<feature type="compositionally biased region" description="Low complexity" evidence="1">
    <location>
        <begin position="1682"/>
        <end position="1696"/>
    </location>
</feature>
<feature type="compositionally biased region" description="Polar residues" evidence="1">
    <location>
        <begin position="297"/>
        <end position="312"/>
    </location>
</feature>
<feature type="compositionally biased region" description="Polar residues" evidence="1">
    <location>
        <begin position="2013"/>
        <end position="2040"/>
    </location>
</feature>
<feature type="region of interest" description="Disordered" evidence="1">
    <location>
        <begin position="1039"/>
        <end position="1101"/>
    </location>
</feature>
<feature type="compositionally biased region" description="Low complexity" evidence="1">
    <location>
        <begin position="1909"/>
        <end position="1918"/>
    </location>
</feature>
<feature type="compositionally biased region" description="Low complexity" evidence="1">
    <location>
        <begin position="1237"/>
        <end position="1246"/>
    </location>
</feature>
<feature type="compositionally biased region" description="Polar residues" evidence="1">
    <location>
        <begin position="1874"/>
        <end position="1908"/>
    </location>
</feature>
<feature type="compositionally biased region" description="Polar residues" evidence="1">
    <location>
        <begin position="1360"/>
        <end position="1371"/>
    </location>
</feature>
<feature type="compositionally biased region" description="Gly residues" evidence="1">
    <location>
        <begin position="2543"/>
        <end position="2557"/>
    </location>
</feature>
<feature type="compositionally biased region" description="Gly residues" evidence="1">
    <location>
        <begin position="2326"/>
        <end position="2336"/>
    </location>
</feature>
<feature type="compositionally biased region" description="Polar residues" evidence="1">
    <location>
        <begin position="1840"/>
        <end position="1858"/>
    </location>
</feature>
<feature type="compositionally biased region" description="Low complexity" evidence="1">
    <location>
        <begin position="1188"/>
        <end position="1205"/>
    </location>
</feature>
<feature type="region of interest" description="Disordered" evidence="1">
    <location>
        <begin position="565"/>
        <end position="616"/>
    </location>
</feature>
<evidence type="ECO:0000256" key="2">
    <source>
        <dbReference type="SAM" id="SignalP"/>
    </source>
</evidence>
<feature type="compositionally biased region" description="Polar residues" evidence="1">
    <location>
        <begin position="1927"/>
        <end position="1988"/>
    </location>
</feature>
<feature type="compositionally biased region" description="Low complexity" evidence="1">
    <location>
        <begin position="2355"/>
        <end position="2365"/>
    </location>
</feature>
<keyword evidence="2" id="KW-0732">Signal</keyword>
<feature type="compositionally biased region" description="Polar residues" evidence="1">
    <location>
        <begin position="1664"/>
        <end position="1680"/>
    </location>
</feature>
<feature type="compositionally biased region" description="Gly residues" evidence="1">
    <location>
        <begin position="2483"/>
        <end position="2508"/>
    </location>
</feature>
<feature type="compositionally biased region" description="Polar residues" evidence="1">
    <location>
        <begin position="1406"/>
        <end position="1439"/>
    </location>
</feature>
<feature type="region of interest" description="Disordered" evidence="1">
    <location>
        <begin position="726"/>
        <end position="1008"/>
    </location>
</feature>
<evidence type="ECO:0000313" key="4">
    <source>
        <dbReference type="Proteomes" id="UP000078544"/>
    </source>
</evidence>
<feature type="chain" id="PRO_5007894157" evidence="2">
    <location>
        <begin position="20"/>
        <end position="2579"/>
    </location>
</feature>
<feature type="compositionally biased region" description="Low complexity" evidence="1">
    <location>
        <begin position="2263"/>
        <end position="2277"/>
    </location>
</feature>
<feature type="compositionally biased region" description="Low complexity" evidence="1">
    <location>
        <begin position="605"/>
        <end position="616"/>
    </location>
</feature>
<feature type="region of interest" description="Disordered" evidence="1">
    <location>
        <begin position="213"/>
        <end position="246"/>
    </location>
</feature>
<feature type="compositionally biased region" description="Polar residues" evidence="1">
    <location>
        <begin position="1247"/>
        <end position="1297"/>
    </location>
</feature>
<feature type="compositionally biased region" description="Polar residues" evidence="1">
    <location>
        <begin position="565"/>
        <end position="579"/>
    </location>
</feature>
<name>A0A167WYM2_9HYPO</name>
<feature type="compositionally biased region" description="Polar residues" evidence="1">
    <location>
        <begin position="883"/>
        <end position="899"/>
    </location>
</feature>
<feature type="compositionally biased region" description="Low complexity" evidence="1">
    <location>
        <begin position="1864"/>
        <end position="1873"/>
    </location>
</feature>
<feature type="region of interest" description="Disordered" evidence="1">
    <location>
        <begin position="1130"/>
        <end position="1348"/>
    </location>
</feature>
<feature type="compositionally biased region" description="Low complexity" evidence="1">
    <location>
        <begin position="2377"/>
        <end position="2403"/>
    </location>
</feature>
<feature type="compositionally biased region" description="Low complexity" evidence="1">
    <location>
        <begin position="1440"/>
        <end position="1473"/>
    </location>
</feature>
<organism evidence="3 4">
    <name type="scientific">Moelleriella libera RCEF 2490</name>
    <dbReference type="NCBI Taxonomy" id="1081109"/>
    <lineage>
        <taxon>Eukaryota</taxon>
        <taxon>Fungi</taxon>
        <taxon>Dikarya</taxon>
        <taxon>Ascomycota</taxon>
        <taxon>Pezizomycotina</taxon>
        <taxon>Sordariomycetes</taxon>
        <taxon>Hypocreomycetidae</taxon>
        <taxon>Hypocreales</taxon>
        <taxon>Clavicipitaceae</taxon>
        <taxon>Moelleriella</taxon>
    </lineage>
</organism>
<feature type="compositionally biased region" description="Polar residues" evidence="1">
    <location>
        <begin position="1539"/>
        <end position="1559"/>
    </location>
</feature>
<feature type="compositionally biased region" description="Low complexity" evidence="1">
    <location>
        <begin position="2045"/>
        <end position="2055"/>
    </location>
</feature>
<feature type="compositionally biased region" description="Polar residues" evidence="1">
    <location>
        <begin position="1039"/>
        <end position="1052"/>
    </location>
</feature>
<feature type="compositionally biased region" description="Polar residues" evidence="1">
    <location>
        <begin position="1378"/>
        <end position="1392"/>
    </location>
</feature>
<feature type="compositionally biased region" description="Polar residues" evidence="1">
    <location>
        <begin position="1726"/>
        <end position="1745"/>
    </location>
</feature>
<feature type="compositionally biased region" description="Polar residues" evidence="1">
    <location>
        <begin position="2241"/>
        <end position="2262"/>
    </location>
</feature>
<proteinExistence type="predicted"/>
<feature type="compositionally biased region" description="Polar residues" evidence="1">
    <location>
        <begin position="1212"/>
        <end position="1231"/>
    </location>
</feature>
<feature type="compositionally biased region" description="Low complexity" evidence="1">
    <location>
        <begin position="2337"/>
        <end position="2347"/>
    </location>
</feature>
<feature type="compositionally biased region" description="Low complexity" evidence="1">
    <location>
        <begin position="1321"/>
        <end position="1335"/>
    </location>
</feature>
<feature type="compositionally biased region" description="Polar residues" evidence="1">
    <location>
        <begin position="1580"/>
        <end position="1656"/>
    </location>
</feature>
<comment type="caution">
    <text evidence="3">The sequence shown here is derived from an EMBL/GenBank/DDBJ whole genome shotgun (WGS) entry which is preliminary data.</text>
</comment>
<feature type="compositionally biased region" description="Polar residues" evidence="1">
    <location>
        <begin position="956"/>
        <end position="993"/>
    </location>
</feature>
<feature type="compositionally biased region" description="Polar residues" evidence="1">
    <location>
        <begin position="1501"/>
        <end position="1518"/>
    </location>
</feature>
<feature type="compositionally biased region" description="Low complexity" evidence="1">
    <location>
        <begin position="580"/>
        <end position="597"/>
    </location>
</feature>
<feature type="compositionally biased region" description="Low complexity" evidence="1">
    <location>
        <begin position="1150"/>
        <end position="1166"/>
    </location>
</feature>
<dbReference type="EMBL" id="AZGY01000025">
    <property type="protein sequence ID" value="KZZ89429.1"/>
    <property type="molecule type" value="Genomic_DNA"/>
</dbReference>
<evidence type="ECO:0000313" key="3">
    <source>
        <dbReference type="EMBL" id="KZZ89429.1"/>
    </source>
</evidence>
<feature type="compositionally biased region" description="Polar residues" evidence="1">
    <location>
        <begin position="1336"/>
        <end position="1348"/>
    </location>
</feature>
<protein>
    <submittedName>
        <fullName evidence="3">Uncharacterized protein</fullName>
    </submittedName>
</protein>